<evidence type="ECO:0000256" key="1">
    <source>
        <dbReference type="SAM" id="Phobius"/>
    </source>
</evidence>
<name>A0A1I7GV80_9STRE</name>
<evidence type="ECO:0000313" key="3">
    <source>
        <dbReference type="Proteomes" id="UP000183629"/>
    </source>
</evidence>
<organism evidence="2 3">
    <name type="scientific">Streptococcus gallolyticus</name>
    <dbReference type="NCBI Taxonomy" id="315405"/>
    <lineage>
        <taxon>Bacteria</taxon>
        <taxon>Bacillati</taxon>
        <taxon>Bacillota</taxon>
        <taxon>Bacilli</taxon>
        <taxon>Lactobacillales</taxon>
        <taxon>Streptococcaceae</taxon>
        <taxon>Streptococcus</taxon>
    </lineage>
</organism>
<dbReference type="EMBL" id="FPBN01000002">
    <property type="protein sequence ID" value="SFU52325.1"/>
    <property type="molecule type" value="Genomic_DNA"/>
</dbReference>
<keyword evidence="1" id="KW-0472">Membrane</keyword>
<dbReference type="AlphaFoldDB" id="A0A1I7GV80"/>
<reference evidence="3" key="1">
    <citation type="submission" date="2016-10" db="EMBL/GenBank/DDBJ databases">
        <authorList>
            <person name="Varghese N."/>
            <person name="Submissions S."/>
        </authorList>
    </citation>
    <scope>NUCLEOTIDE SEQUENCE [LARGE SCALE GENOMIC DNA]</scope>
    <source>
        <strain evidence="3">LMG 15572</strain>
    </source>
</reference>
<accession>A0A1I7GV80</accession>
<sequence length="52" mass="5943">MKNTNDEQEKMTLKGWLYFGLFLALCCLLVSVAYILVQILFGGWLLDLFGVN</sequence>
<keyword evidence="1" id="KW-0812">Transmembrane</keyword>
<evidence type="ECO:0000313" key="2">
    <source>
        <dbReference type="EMBL" id="SFU52325.1"/>
    </source>
</evidence>
<dbReference type="Proteomes" id="UP000183629">
    <property type="component" value="Unassembled WGS sequence"/>
</dbReference>
<feature type="transmembrane region" description="Helical" evidence="1">
    <location>
        <begin position="21"/>
        <end position="46"/>
    </location>
</feature>
<gene>
    <name evidence="2" type="ORF">SAMN05660328_102348</name>
</gene>
<dbReference type="RefSeq" id="WP_177178932.1">
    <property type="nucleotide sequence ID" value="NZ_FOLZ01000002.1"/>
</dbReference>
<protein>
    <submittedName>
        <fullName evidence="2">Uncharacterized protein</fullName>
    </submittedName>
</protein>
<keyword evidence="3" id="KW-1185">Reference proteome</keyword>
<keyword evidence="1" id="KW-1133">Transmembrane helix</keyword>
<proteinExistence type="predicted"/>